<evidence type="ECO:0000256" key="6">
    <source>
        <dbReference type="PROSITE-ProRule" id="PRU00221"/>
    </source>
</evidence>
<dbReference type="AlphaFoldDB" id="A0A2A3ECI9"/>
<evidence type="ECO:0000256" key="7">
    <source>
        <dbReference type="SAM" id="MobiDB-lite"/>
    </source>
</evidence>
<evidence type="ECO:0000313" key="9">
    <source>
        <dbReference type="Proteomes" id="UP000242457"/>
    </source>
</evidence>
<feature type="region of interest" description="Disordered" evidence="7">
    <location>
        <begin position="633"/>
        <end position="667"/>
    </location>
</feature>
<name>A0A2A3ECI9_APICC</name>
<evidence type="ECO:0000256" key="2">
    <source>
        <dbReference type="ARBA" id="ARBA00022574"/>
    </source>
</evidence>
<dbReference type="GO" id="GO:0030674">
    <property type="term" value="F:protein-macromolecule adaptor activity"/>
    <property type="evidence" value="ECO:0007669"/>
    <property type="project" value="TreeGrafter"/>
</dbReference>
<comment type="pathway">
    <text evidence="1">Protein modification; protein ubiquitination.</text>
</comment>
<dbReference type="Proteomes" id="UP000242457">
    <property type="component" value="Unassembled WGS sequence"/>
</dbReference>
<dbReference type="PROSITE" id="PS50082">
    <property type="entry name" value="WD_REPEATS_2"/>
    <property type="match status" value="4"/>
</dbReference>
<dbReference type="Pfam" id="PF00400">
    <property type="entry name" value="WD40"/>
    <property type="match status" value="5"/>
</dbReference>
<dbReference type="InterPro" id="IPR001680">
    <property type="entry name" value="WD40_rpt"/>
</dbReference>
<evidence type="ECO:0000256" key="3">
    <source>
        <dbReference type="ARBA" id="ARBA00022737"/>
    </source>
</evidence>
<keyword evidence="3" id="KW-0677">Repeat</keyword>
<dbReference type="Gene3D" id="2.130.10.10">
    <property type="entry name" value="YVTN repeat-like/Quinoprotein amine dehydrogenase"/>
    <property type="match status" value="2"/>
</dbReference>
<feature type="repeat" description="WD" evidence="6">
    <location>
        <begin position="390"/>
        <end position="424"/>
    </location>
</feature>
<dbReference type="InterPro" id="IPR020472">
    <property type="entry name" value="WD40_PAC1"/>
</dbReference>
<dbReference type="PANTHER" id="PTHR22852">
    <property type="entry name" value="LETHAL 2 DENTICLELESS PROTEIN RETINOIC ACID-REGULATED NUCLEAR MATRIX-ASSOCIATED PROTEIN"/>
    <property type="match status" value="1"/>
</dbReference>
<dbReference type="PROSITE" id="PS00678">
    <property type="entry name" value="WD_REPEATS_1"/>
    <property type="match status" value="1"/>
</dbReference>
<evidence type="ECO:0000256" key="5">
    <source>
        <dbReference type="ARBA" id="ARBA00038344"/>
    </source>
</evidence>
<keyword evidence="9" id="KW-1185">Reference proteome</keyword>
<dbReference type="InterPro" id="IPR036322">
    <property type="entry name" value="WD40_repeat_dom_sf"/>
</dbReference>
<feature type="repeat" description="WD" evidence="6">
    <location>
        <begin position="199"/>
        <end position="221"/>
    </location>
</feature>
<accession>A0A2A3ECI9</accession>
<proteinExistence type="inferred from homology"/>
<dbReference type="OrthoDB" id="2096344at2759"/>
<comment type="similarity">
    <text evidence="5">Belongs to the WD repeat cdt2 family.</text>
</comment>
<dbReference type="PROSITE" id="PS50294">
    <property type="entry name" value="WD_REPEATS_REGION"/>
    <property type="match status" value="1"/>
</dbReference>
<reference evidence="8 9" key="1">
    <citation type="submission" date="2014-07" db="EMBL/GenBank/DDBJ databases">
        <title>Genomic and transcriptomic analysis on Apis cerana provide comprehensive insights into honey bee biology.</title>
        <authorList>
            <person name="Diao Q."/>
            <person name="Sun L."/>
            <person name="Zheng H."/>
            <person name="Zheng H."/>
            <person name="Xu S."/>
            <person name="Wang S."/>
            <person name="Zeng Z."/>
            <person name="Hu F."/>
            <person name="Su S."/>
            <person name="Wu J."/>
        </authorList>
    </citation>
    <scope>NUCLEOTIDE SEQUENCE [LARGE SCALE GENOMIC DNA]</scope>
    <source>
        <tissue evidence="8">Pupae without intestine</tissue>
    </source>
</reference>
<sequence>MNLVHSIVEREKGIGNVIYENNITLNMIFVCFTYSIYFHKCIDDIASIRDYDIALYRLKCYEHDVYRGITPSTNALDFNPEPPVFACRFCTTEGYEQIIALANEDGKIALQDTNIKSIKSNQPLEGTQAHCNAIFDIAWMPGELKLVTASGDHTARLWDISGTDIRLINHFHAHTRSVKTAVFRFQDQEIKRIYILAVFATGARDGSIMIWDIRANHYERPKPDNCIANAHNVGTLSNIRQRRVISHASRAQSITGLAFQDDFTLLSCAAGDGLIKVWDLRKNYTVHKKDPIAKHTMNYTGHSTRNGFSSLLICPARITLYASCMDNIIYAYNISSYNPKPIAEFYGHQNRTYYVKTCLSPDGRYIASGSSDELAYIWHTSKPGAPVVQLSGHTEEVTCIAWCTIGETKIVTCSDDSCHRIWRIGYEHKLDNEEILIRGNAEVISNKNPLENLKLETTPTVTRHCIISEEHTPGSDTISNITPGPSSSDVYNQTEDNQNLFNITTSMKRSYFQMINGSWSDGKFKSILSPIEENHTSITKRIHLENRGARRLFSPYNDNNSLLNRGYESDEPTTSLSNIESRNSEINFSPTLNLPNFVIDGTAPHLLQLSPEKYKENVDWLTRIRREKYEQKMRKTMSEKLPSPVSCTTLTRRNTRSRSTEPQKISKIPRSPALSLLNFFKITGKDCETNIL</sequence>
<dbReference type="STRING" id="94128.A0A2A3ECI9"/>
<dbReference type="CDD" id="cd00200">
    <property type="entry name" value="WD40"/>
    <property type="match status" value="1"/>
</dbReference>
<protein>
    <submittedName>
        <fullName evidence="8">Uncharacterized protein</fullName>
    </submittedName>
</protein>
<evidence type="ECO:0000256" key="4">
    <source>
        <dbReference type="ARBA" id="ARBA00022786"/>
    </source>
</evidence>
<dbReference type="EMBL" id="KZ288292">
    <property type="protein sequence ID" value="PBC29194.1"/>
    <property type="molecule type" value="Genomic_DNA"/>
</dbReference>
<dbReference type="SUPFAM" id="SSF50978">
    <property type="entry name" value="WD40 repeat-like"/>
    <property type="match status" value="1"/>
</dbReference>
<gene>
    <name evidence="8" type="ORF">APICC_08226</name>
</gene>
<dbReference type="SMART" id="SM00320">
    <property type="entry name" value="WD40"/>
    <property type="match status" value="6"/>
</dbReference>
<dbReference type="PRINTS" id="PR00320">
    <property type="entry name" value="GPROTEINBRPT"/>
</dbReference>
<dbReference type="InterPro" id="IPR051865">
    <property type="entry name" value="WD-repeat_CDT2_adapter"/>
</dbReference>
<organism evidence="8 9">
    <name type="scientific">Apis cerana cerana</name>
    <name type="common">Oriental honeybee</name>
    <dbReference type="NCBI Taxonomy" id="94128"/>
    <lineage>
        <taxon>Eukaryota</taxon>
        <taxon>Metazoa</taxon>
        <taxon>Ecdysozoa</taxon>
        <taxon>Arthropoda</taxon>
        <taxon>Hexapoda</taxon>
        <taxon>Insecta</taxon>
        <taxon>Pterygota</taxon>
        <taxon>Neoptera</taxon>
        <taxon>Endopterygota</taxon>
        <taxon>Hymenoptera</taxon>
        <taxon>Apocrita</taxon>
        <taxon>Aculeata</taxon>
        <taxon>Apoidea</taxon>
        <taxon>Anthophila</taxon>
        <taxon>Apidae</taxon>
        <taxon>Apis</taxon>
    </lineage>
</organism>
<dbReference type="GO" id="GO:0007095">
    <property type="term" value="P:mitotic G2 DNA damage checkpoint signaling"/>
    <property type="evidence" value="ECO:0007669"/>
    <property type="project" value="TreeGrafter"/>
</dbReference>
<evidence type="ECO:0000256" key="1">
    <source>
        <dbReference type="ARBA" id="ARBA00004906"/>
    </source>
</evidence>
<dbReference type="GO" id="GO:0005634">
    <property type="term" value="C:nucleus"/>
    <property type="evidence" value="ECO:0007669"/>
    <property type="project" value="TreeGrafter"/>
</dbReference>
<evidence type="ECO:0000313" key="8">
    <source>
        <dbReference type="EMBL" id="PBC29194.1"/>
    </source>
</evidence>
<dbReference type="InterPro" id="IPR019775">
    <property type="entry name" value="WD40_repeat_CS"/>
</dbReference>
<keyword evidence="4" id="KW-0833">Ubl conjugation pathway</keyword>
<dbReference type="GO" id="GO:0043161">
    <property type="term" value="P:proteasome-mediated ubiquitin-dependent protein catabolic process"/>
    <property type="evidence" value="ECO:0007669"/>
    <property type="project" value="TreeGrafter"/>
</dbReference>
<dbReference type="PANTHER" id="PTHR22852:SF0">
    <property type="entry name" value="DENTICLELESS PROTEIN HOMOLOG"/>
    <property type="match status" value="1"/>
</dbReference>
<feature type="repeat" description="WD" evidence="6">
    <location>
        <begin position="127"/>
        <end position="161"/>
    </location>
</feature>
<dbReference type="InterPro" id="IPR015943">
    <property type="entry name" value="WD40/YVTN_repeat-like_dom_sf"/>
</dbReference>
<feature type="repeat" description="WD" evidence="6">
    <location>
        <begin position="247"/>
        <end position="288"/>
    </location>
</feature>
<keyword evidence="2 6" id="KW-0853">WD repeat</keyword>